<sequence length="808" mass="86941">MFILTLSVCVPGPGCYRTDLQGLCADTDKGCLCFKELGFIQGSGTDCTCMKGLKIGLPAAPVAIDPNSCYYNTSLGFIAQYKITIGLTPFLPDVCDVQRGFITAGSFDSETPLVHCACIEGMDFDDTLGTCIFDVSYGFLAGKQFKDGELVCSTQKGFVKQRICAQNKCSCQCAQGLETTPKTLADSAKCTYKTSFGFKTASDYVSGSIEACDETLGFDATGKGDVTTGFFCSCAAGYTTRKSDFHVKTCECDYNIGYFGKLQACKCYENLLEDASSKTCLMIINKGFTAAVAFQRPPFQDIVPSICDVTKGFKSDAVIVDNAVQCVCDDSLGFEPLPIEKASILTCECNTKFGFVALPVAGRCVCDDDFGFARVAPLPLSNLTCVDCRVGLELSAANFSCRCSQQLFYSGFYSTVNKCACLSGQIKDNLDASPLTCEPQVECAEGSFGCLPVCAGVACVCQKVLGFRATGATTCECVPGLLKNANSCALDRSKGFLTDSIVDIDVVITSRGQCDTEKGYSSDPEFRAGIWLVCVCDAGKGFLKDVSGCKCDESRGFLHNIGADFTCHCQKKLALVVENDVFACKCDAESGFRMVPFREVSGVIEVVRNSSNPLNCECEWVYGFVPNGDACKCDSGRQFVANGARCDCQDQQKINVLGNCECGFVLGLEPQPDGTCSCAKREGFFPSGEMCQCAKNYKNIGGFCKCDGKNEGLAMYEQGERCPCRNGFERRGGRCAKRLNWVAIGVGTVVGVLCGVLIALGVYFLVKKYQQRPKIAAKTDLPKVQKVKKAKKAVKAFGRVQVSKPQME</sequence>
<protein>
    <submittedName>
        <fullName evidence="2">Cysteine-rich membrane protein 2</fullName>
    </submittedName>
</protein>
<keyword evidence="1" id="KW-0472">Membrane</keyword>
<accession>V6LU90</accession>
<organism evidence="2">
    <name type="scientific">Spironucleus salmonicida</name>
    <dbReference type="NCBI Taxonomy" id="348837"/>
    <lineage>
        <taxon>Eukaryota</taxon>
        <taxon>Metamonada</taxon>
        <taxon>Diplomonadida</taxon>
        <taxon>Hexamitidae</taxon>
        <taxon>Hexamitinae</taxon>
        <taxon>Spironucleus</taxon>
    </lineage>
</organism>
<dbReference type="EMBL" id="AUWU02000001">
    <property type="protein sequence ID" value="KAH0577214.1"/>
    <property type="molecule type" value="Genomic_DNA"/>
</dbReference>
<evidence type="ECO:0000256" key="1">
    <source>
        <dbReference type="SAM" id="Phobius"/>
    </source>
</evidence>
<feature type="transmembrane region" description="Helical" evidence="1">
    <location>
        <begin position="741"/>
        <end position="766"/>
    </location>
</feature>
<dbReference type="AlphaFoldDB" id="V6LU90"/>
<evidence type="ECO:0000313" key="4">
    <source>
        <dbReference type="Proteomes" id="UP000018208"/>
    </source>
</evidence>
<keyword evidence="1" id="KW-1133">Transmembrane helix</keyword>
<dbReference type="VEuPathDB" id="GiardiaDB:SS50377_20565"/>
<dbReference type="EMBL" id="KI545999">
    <property type="protein sequence ID" value="EST48177.1"/>
    <property type="molecule type" value="Genomic_DNA"/>
</dbReference>
<dbReference type="Proteomes" id="UP000018208">
    <property type="component" value="Unassembled WGS sequence"/>
</dbReference>
<reference evidence="2 3" key="1">
    <citation type="journal article" date="2014" name="PLoS Genet.">
        <title>The Genome of Spironucleus salmonicida Highlights a Fish Pathogen Adapted to Fluctuating Environments.</title>
        <authorList>
            <person name="Xu F."/>
            <person name="Jerlstrom-Hultqvist J."/>
            <person name="Einarsson E."/>
            <person name="Astvaldsson A."/>
            <person name="Svard S.G."/>
            <person name="Andersson J.O."/>
        </authorList>
    </citation>
    <scope>NUCLEOTIDE SEQUENCE</scope>
    <source>
        <strain evidence="3">ATCC 50377</strain>
    </source>
</reference>
<name>V6LU90_9EUKA</name>
<reference evidence="3" key="2">
    <citation type="submission" date="2020-12" db="EMBL/GenBank/DDBJ databases">
        <title>New Spironucleus salmonicida genome in near-complete chromosomes.</title>
        <authorList>
            <person name="Xu F."/>
            <person name="Kurt Z."/>
            <person name="Jimenez-Gonzalez A."/>
            <person name="Astvaldsson A."/>
            <person name="Andersson J.O."/>
            <person name="Svard S.G."/>
        </authorList>
    </citation>
    <scope>NUCLEOTIDE SEQUENCE</scope>
    <source>
        <strain evidence="3">ATCC 50377</strain>
    </source>
</reference>
<evidence type="ECO:0000313" key="2">
    <source>
        <dbReference type="EMBL" id="EST48177.1"/>
    </source>
</evidence>
<evidence type="ECO:0000313" key="3">
    <source>
        <dbReference type="EMBL" id="KAH0577214.1"/>
    </source>
</evidence>
<keyword evidence="4" id="KW-1185">Reference proteome</keyword>
<proteinExistence type="predicted"/>
<gene>
    <name evidence="2" type="ORF">SS50377_11695</name>
    <name evidence="3" type="ORF">SS50377_20565</name>
</gene>
<keyword evidence="1" id="KW-0812">Transmembrane</keyword>